<comment type="caution">
    <text evidence="2">The sequence shown here is derived from an EMBL/GenBank/DDBJ whole genome shotgun (WGS) entry which is preliminary data.</text>
</comment>
<evidence type="ECO:0000256" key="1">
    <source>
        <dbReference type="SAM" id="Phobius"/>
    </source>
</evidence>
<accession>A0ABT3FV07</accession>
<dbReference type="EMBL" id="JAPDDS010000017">
    <property type="protein sequence ID" value="MCW1887420.1"/>
    <property type="molecule type" value="Genomic_DNA"/>
</dbReference>
<name>A0ABT3FV07_9BACT</name>
<keyword evidence="1" id="KW-0812">Transmembrane</keyword>
<dbReference type="Proteomes" id="UP001207930">
    <property type="component" value="Unassembled WGS sequence"/>
</dbReference>
<feature type="transmembrane region" description="Helical" evidence="1">
    <location>
        <begin position="6"/>
        <end position="26"/>
    </location>
</feature>
<feature type="transmembrane region" description="Helical" evidence="1">
    <location>
        <begin position="62"/>
        <end position="81"/>
    </location>
</feature>
<keyword evidence="1" id="KW-0472">Membrane</keyword>
<sequence>MQRSRLAYAGAIAVVIAVGLFTRSSFAPFILPHFIRTYAGDVLWATMVFLGLGFLFPRASTVALGFSALGISFAVEFSQLIDVDWLNRIRATRLGALVLGRGWVATDLICYTVGVGIGVAGESAFTWRRR</sequence>
<dbReference type="RefSeq" id="WP_264503375.1">
    <property type="nucleotide sequence ID" value="NZ_JAPDDS010000017.1"/>
</dbReference>
<dbReference type="Pfam" id="PF10990">
    <property type="entry name" value="DUF2809"/>
    <property type="match status" value="1"/>
</dbReference>
<protein>
    <submittedName>
        <fullName evidence="2">DUF2809 domain-containing protein</fullName>
    </submittedName>
</protein>
<gene>
    <name evidence="2" type="ORF">OKA04_21970</name>
</gene>
<organism evidence="2 3">
    <name type="scientific">Luteolibacter flavescens</name>
    <dbReference type="NCBI Taxonomy" id="1859460"/>
    <lineage>
        <taxon>Bacteria</taxon>
        <taxon>Pseudomonadati</taxon>
        <taxon>Verrucomicrobiota</taxon>
        <taxon>Verrucomicrobiia</taxon>
        <taxon>Verrucomicrobiales</taxon>
        <taxon>Verrucomicrobiaceae</taxon>
        <taxon>Luteolibacter</taxon>
    </lineage>
</organism>
<keyword evidence="3" id="KW-1185">Reference proteome</keyword>
<keyword evidence="1" id="KW-1133">Transmembrane helix</keyword>
<reference evidence="2 3" key="1">
    <citation type="submission" date="2022-10" db="EMBL/GenBank/DDBJ databases">
        <title>Luteolibacter flavescens strain MCCC 1K03193, whole genome shotgun sequencing project.</title>
        <authorList>
            <person name="Zhao G."/>
            <person name="Shen L."/>
        </authorList>
    </citation>
    <scope>NUCLEOTIDE SEQUENCE [LARGE SCALE GENOMIC DNA]</scope>
    <source>
        <strain evidence="2 3">MCCC 1K03193</strain>
    </source>
</reference>
<proteinExistence type="predicted"/>
<dbReference type="InterPro" id="IPR021257">
    <property type="entry name" value="DUF2809"/>
</dbReference>
<evidence type="ECO:0000313" key="2">
    <source>
        <dbReference type="EMBL" id="MCW1887420.1"/>
    </source>
</evidence>
<feature type="transmembrane region" description="Helical" evidence="1">
    <location>
        <begin position="38"/>
        <end position="56"/>
    </location>
</feature>
<evidence type="ECO:0000313" key="3">
    <source>
        <dbReference type="Proteomes" id="UP001207930"/>
    </source>
</evidence>